<sequence length="75" mass="7988">MQAAVGDLPPGRSSHLTITEDIVSVVTVSTSNVATTTGNQSPSYVVEMQEGRTNAFLTFSIQMTKLNGCHQVETC</sequence>
<name>A0A8J2KUW6_9HEXA</name>
<organism evidence="1 2">
    <name type="scientific">Allacma fusca</name>
    <dbReference type="NCBI Taxonomy" id="39272"/>
    <lineage>
        <taxon>Eukaryota</taxon>
        <taxon>Metazoa</taxon>
        <taxon>Ecdysozoa</taxon>
        <taxon>Arthropoda</taxon>
        <taxon>Hexapoda</taxon>
        <taxon>Collembola</taxon>
        <taxon>Symphypleona</taxon>
        <taxon>Sminthuridae</taxon>
        <taxon>Allacma</taxon>
    </lineage>
</organism>
<comment type="caution">
    <text evidence="1">The sequence shown here is derived from an EMBL/GenBank/DDBJ whole genome shotgun (WGS) entry which is preliminary data.</text>
</comment>
<protein>
    <submittedName>
        <fullName evidence="1">Uncharacterized protein</fullName>
    </submittedName>
</protein>
<gene>
    <name evidence="1" type="ORF">AFUS01_LOCUS30605</name>
</gene>
<proteinExistence type="predicted"/>
<reference evidence="1" key="1">
    <citation type="submission" date="2021-06" db="EMBL/GenBank/DDBJ databases">
        <authorList>
            <person name="Hodson N. C."/>
            <person name="Mongue J. A."/>
            <person name="Jaron S. K."/>
        </authorList>
    </citation>
    <scope>NUCLEOTIDE SEQUENCE</scope>
</reference>
<evidence type="ECO:0000313" key="2">
    <source>
        <dbReference type="Proteomes" id="UP000708208"/>
    </source>
</evidence>
<keyword evidence="2" id="KW-1185">Reference proteome</keyword>
<evidence type="ECO:0000313" key="1">
    <source>
        <dbReference type="EMBL" id="CAG7820202.1"/>
    </source>
</evidence>
<dbReference type="EMBL" id="CAJVCH010472460">
    <property type="protein sequence ID" value="CAG7820202.1"/>
    <property type="molecule type" value="Genomic_DNA"/>
</dbReference>
<accession>A0A8J2KUW6</accession>
<dbReference type="Proteomes" id="UP000708208">
    <property type="component" value="Unassembled WGS sequence"/>
</dbReference>
<dbReference type="AlphaFoldDB" id="A0A8J2KUW6"/>